<dbReference type="Proteomes" id="UP001057402">
    <property type="component" value="Chromosome 8"/>
</dbReference>
<dbReference type="EMBL" id="CM042887">
    <property type="protein sequence ID" value="KAI4331297.1"/>
    <property type="molecule type" value="Genomic_DNA"/>
</dbReference>
<organism evidence="1 2">
    <name type="scientific">Melastoma candidum</name>
    <dbReference type="NCBI Taxonomy" id="119954"/>
    <lineage>
        <taxon>Eukaryota</taxon>
        <taxon>Viridiplantae</taxon>
        <taxon>Streptophyta</taxon>
        <taxon>Embryophyta</taxon>
        <taxon>Tracheophyta</taxon>
        <taxon>Spermatophyta</taxon>
        <taxon>Magnoliopsida</taxon>
        <taxon>eudicotyledons</taxon>
        <taxon>Gunneridae</taxon>
        <taxon>Pentapetalae</taxon>
        <taxon>rosids</taxon>
        <taxon>malvids</taxon>
        <taxon>Myrtales</taxon>
        <taxon>Melastomataceae</taxon>
        <taxon>Melastomatoideae</taxon>
        <taxon>Melastomateae</taxon>
        <taxon>Melastoma</taxon>
    </lineage>
</organism>
<name>A0ACB9N4B3_9MYRT</name>
<evidence type="ECO:0000313" key="2">
    <source>
        <dbReference type="Proteomes" id="UP001057402"/>
    </source>
</evidence>
<proteinExistence type="predicted"/>
<comment type="caution">
    <text evidence="1">The sequence shown here is derived from an EMBL/GenBank/DDBJ whole genome shotgun (WGS) entry which is preliminary data.</text>
</comment>
<protein>
    <submittedName>
        <fullName evidence="1">Uncharacterized protein</fullName>
    </submittedName>
</protein>
<sequence length="66" mass="7421">MQPKEMASFLLLLDQIICKFNTLAHDILEEVFPAIARRILSVIPSNAIASGPTINSEEIRELQELQ</sequence>
<keyword evidence="2" id="KW-1185">Reference proteome</keyword>
<reference evidence="2" key="1">
    <citation type="journal article" date="2023" name="Front. Plant Sci.">
        <title>Chromosomal-level genome assembly of Melastoma candidum provides insights into trichome evolution.</title>
        <authorList>
            <person name="Zhong Y."/>
            <person name="Wu W."/>
            <person name="Sun C."/>
            <person name="Zou P."/>
            <person name="Liu Y."/>
            <person name="Dai S."/>
            <person name="Zhou R."/>
        </authorList>
    </citation>
    <scope>NUCLEOTIDE SEQUENCE [LARGE SCALE GENOMIC DNA]</scope>
</reference>
<gene>
    <name evidence="1" type="ORF">MLD38_029494</name>
</gene>
<accession>A0ACB9N4B3</accession>
<evidence type="ECO:0000313" key="1">
    <source>
        <dbReference type="EMBL" id="KAI4331297.1"/>
    </source>
</evidence>